<accession>A0ABY4QGG8</accession>
<gene>
    <name evidence="3" type="ORF">M5I08_16980</name>
</gene>
<dbReference type="Proteomes" id="UP001056610">
    <property type="component" value="Chromosome"/>
</dbReference>
<dbReference type="Pfam" id="PF05305">
    <property type="entry name" value="DUF732"/>
    <property type="match status" value="1"/>
</dbReference>
<organism evidence="3 4">
    <name type="scientific">Candidatus Mycobacterium methanotrophicum</name>
    <dbReference type="NCBI Taxonomy" id="2943498"/>
    <lineage>
        <taxon>Bacteria</taxon>
        <taxon>Bacillati</taxon>
        <taxon>Actinomycetota</taxon>
        <taxon>Actinomycetes</taxon>
        <taxon>Mycobacteriales</taxon>
        <taxon>Mycobacteriaceae</taxon>
        <taxon>Mycobacterium</taxon>
    </lineage>
</organism>
<protein>
    <submittedName>
        <fullName evidence="3">DUF732 domain-containing protein</fullName>
    </submittedName>
</protein>
<keyword evidence="1" id="KW-0732">Signal</keyword>
<feature type="domain" description="DUF732" evidence="2">
    <location>
        <begin position="62"/>
        <end position="132"/>
    </location>
</feature>
<evidence type="ECO:0000313" key="4">
    <source>
        <dbReference type="Proteomes" id="UP001056610"/>
    </source>
</evidence>
<dbReference type="EMBL" id="CP097320">
    <property type="protein sequence ID" value="UQX09929.1"/>
    <property type="molecule type" value="Genomic_DNA"/>
</dbReference>
<sequence>MTEHEWPPVKTPLRGRDPRFRVAAHAVTLLVTSACAAAAVGVAASAHAEPTDPYEYVPSATDTTFLGAIDRLGIKQPSGPEAVAIAKGACATIQQGNTIRDAVNGVRSAAPGMPLLQGAHFVAVARRLYCPNTPDY</sequence>
<dbReference type="InterPro" id="IPR007969">
    <property type="entry name" value="DUF732"/>
</dbReference>
<feature type="signal peptide" evidence="1">
    <location>
        <begin position="1"/>
        <end position="48"/>
    </location>
</feature>
<name>A0ABY4QGG8_9MYCO</name>
<evidence type="ECO:0000256" key="1">
    <source>
        <dbReference type="SAM" id="SignalP"/>
    </source>
</evidence>
<proteinExistence type="predicted"/>
<feature type="chain" id="PRO_5045503958" evidence="1">
    <location>
        <begin position="49"/>
        <end position="136"/>
    </location>
</feature>
<dbReference type="RefSeq" id="WP_219070406.1">
    <property type="nucleotide sequence ID" value="NZ_CAJUXY010000089.1"/>
</dbReference>
<evidence type="ECO:0000259" key="2">
    <source>
        <dbReference type="Pfam" id="PF05305"/>
    </source>
</evidence>
<keyword evidence="4" id="KW-1185">Reference proteome</keyword>
<reference evidence="3" key="1">
    <citation type="submission" date="2022-05" db="EMBL/GenBank/DDBJ databases">
        <title>A methanotrophic Mycobacterium dominates a cave microbial ecosystem.</title>
        <authorList>
            <person name="Van Spanning R.J.M."/>
            <person name="Guan Q."/>
            <person name="Melkonian C."/>
            <person name="Gallant J."/>
            <person name="Polerecky L."/>
            <person name="Flot J.-F."/>
            <person name="Brandt B.W."/>
            <person name="Braster M."/>
            <person name="Iturbe Espinoza P."/>
            <person name="Aerts J."/>
            <person name="Meima-Franke M."/>
            <person name="Piersma S.R."/>
            <person name="Bunduc C."/>
            <person name="Ummels R."/>
            <person name="Pain A."/>
            <person name="Fleming E.J."/>
            <person name="van der Wel N."/>
            <person name="Gherman V.D."/>
            <person name="Sarbu S.M."/>
            <person name="Bodelier P.L.E."/>
            <person name="Bitter W."/>
        </authorList>
    </citation>
    <scope>NUCLEOTIDE SEQUENCE</scope>
    <source>
        <strain evidence="3">Sulfur Cave</strain>
    </source>
</reference>
<evidence type="ECO:0000313" key="3">
    <source>
        <dbReference type="EMBL" id="UQX09929.1"/>
    </source>
</evidence>